<feature type="region of interest" description="Disordered" evidence="1">
    <location>
        <begin position="42"/>
        <end position="61"/>
    </location>
</feature>
<dbReference type="EMBL" id="CBXF010000110">
    <property type="protein sequence ID" value="CDL84693.1"/>
    <property type="molecule type" value="Genomic_DNA"/>
</dbReference>
<protein>
    <submittedName>
        <fullName evidence="3">Uncharacterized protein</fullName>
    </submittedName>
</protein>
<organism evidence="3 4">
    <name type="scientific">Xenorhabdus szentirmaii DSM 16338</name>
    <dbReference type="NCBI Taxonomy" id="1427518"/>
    <lineage>
        <taxon>Bacteria</taxon>
        <taxon>Pseudomonadati</taxon>
        <taxon>Pseudomonadota</taxon>
        <taxon>Gammaproteobacteria</taxon>
        <taxon>Enterobacterales</taxon>
        <taxon>Morganellaceae</taxon>
        <taxon>Xenorhabdus</taxon>
    </lineage>
</organism>
<keyword evidence="2" id="KW-1133">Transmembrane helix</keyword>
<accession>W1J3P9</accession>
<evidence type="ECO:0000256" key="2">
    <source>
        <dbReference type="SAM" id="Phobius"/>
    </source>
</evidence>
<keyword evidence="2" id="KW-0472">Membrane</keyword>
<dbReference type="Proteomes" id="UP000019202">
    <property type="component" value="Unassembled WGS sequence"/>
</dbReference>
<evidence type="ECO:0000313" key="3">
    <source>
        <dbReference type="EMBL" id="CDL84693.1"/>
    </source>
</evidence>
<comment type="caution">
    <text evidence="3">The sequence shown here is derived from an EMBL/GenBank/DDBJ whole genome shotgun (WGS) entry which is preliminary data.</text>
</comment>
<dbReference type="AlphaFoldDB" id="W1J3P9"/>
<gene>
    <name evidence="3" type="ORF">XSR1_50095</name>
</gene>
<evidence type="ECO:0000256" key="1">
    <source>
        <dbReference type="SAM" id="MobiDB-lite"/>
    </source>
</evidence>
<sequence>MSVKGHIFYFSVSILPNFSGFSVFIITISPLNNDMAQRKHQPTLYTPSGFSPPVINSDSIY</sequence>
<name>W1J3P9_9GAMM</name>
<keyword evidence="4" id="KW-1185">Reference proteome</keyword>
<dbReference type="STRING" id="1427518.XSR1_50095"/>
<proteinExistence type="predicted"/>
<keyword evidence="2" id="KW-0812">Transmembrane</keyword>
<feature type="transmembrane region" description="Helical" evidence="2">
    <location>
        <begin position="6"/>
        <end position="31"/>
    </location>
</feature>
<reference evidence="3" key="1">
    <citation type="submission" date="2013-11" db="EMBL/GenBank/DDBJ databases">
        <title>Draft genome sequence and annotation of the entomopathogenic bacteria, Xenorhabdus cabanillasi strain JM26 and Xenorhabdus szentirmai strain DSM 16338.</title>
        <authorList>
            <person name="Gualtieri M."/>
            <person name="Ogier J.C."/>
            <person name="Pages S."/>
            <person name="Givaudan A."/>
            <person name="Gaudriault S."/>
        </authorList>
    </citation>
    <scope>NUCLEOTIDE SEQUENCE [LARGE SCALE GENOMIC DNA]</scope>
    <source>
        <strain evidence="3">DSM 16338</strain>
    </source>
</reference>
<evidence type="ECO:0000313" key="4">
    <source>
        <dbReference type="Proteomes" id="UP000019202"/>
    </source>
</evidence>
<feature type="compositionally biased region" description="Polar residues" evidence="1">
    <location>
        <begin position="43"/>
        <end position="61"/>
    </location>
</feature>